<protein>
    <submittedName>
        <fullName evidence="1">2-dehydro-3-deoxygalactonokinase</fullName>
    </submittedName>
</protein>
<dbReference type="RefSeq" id="WP_219201023.1">
    <property type="nucleotide sequence ID" value="NZ_JAHWQX010000002.1"/>
</dbReference>
<accession>A0ABS6WN39</accession>
<reference evidence="1" key="1">
    <citation type="submission" date="2021-07" db="EMBL/GenBank/DDBJ databases">
        <title>Pseudohoeflea marina sp. nov. a polyhydroxyalcanoate-producing bacterium.</title>
        <authorList>
            <person name="Zheng W."/>
            <person name="Yu S."/>
            <person name="Huang Y."/>
        </authorList>
    </citation>
    <scope>NUCLEOTIDE SEQUENCE</scope>
    <source>
        <strain evidence="1">DP4N28-3</strain>
    </source>
</reference>
<proteinExistence type="predicted"/>
<dbReference type="InterPro" id="IPR007729">
    <property type="entry name" value="DGOK"/>
</dbReference>
<name>A0ABS6WN39_9HYPH</name>
<dbReference type="EMBL" id="JAHWQX010000002">
    <property type="protein sequence ID" value="MBW3097083.1"/>
    <property type="molecule type" value="Genomic_DNA"/>
</dbReference>
<comment type="caution">
    <text evidence="1">The sequence shown here is derived from an EMBL/GenBank/DDBJ whole genome shotgun (WGS) entry which is preliminary data.</text>
</comment>
<dbReference type="Proteomes" id="UP001430804">
    <property type="component" value="Unassembled WGS sequence"/>
</dbReference>
<keyword evidence="2" id="KW-1185">Reference proteome</keyword>
<organism evidence="1 2">
    <name type="scientific">Pseudohoeflea coraliihabitans</name>
    <dbReference type="NCBI Taxonomy" id="2860393"/>
    <lineage>
        <taxon>Bacteria</taxon>
        <taxon>Pseudomonadati</taxon>
        <taxon>Pseudomonadota</taxon>
        <taxon>Alphaproteobacteria</taxon>
        <taxon>Hyphomicrobiales</taxon>
        <taxon>Rhizobiaceae</taxon>
        <taxon>Pseudohoeflea</taxon>
    </lineage>
</organism>
<gene>
    <name evidence="1" type="ORF">KY465_07305</name>
</gene>
<evidence type="ECO:0000313" key="1">
    <source>
        <dbReference type="EMBL" id="MBW3097083.1"/>
    </source>
</evidence>
<dbReference type="Pfam" id="PF05035">
    <property type="entry name" value="DGOK"/>
    <property type="match status" value="1"/>
</dbReference>
<sequence>MGPAASVAAVALERWRQRIWVLSRDGTILAEMVSDPPDDLDALNLRLAQMHVPADLPAIICGEAGGSQHLPDAGYQDLPLTLAALAAAHLEVRAGDRQILLLPGVARHSDDEPDLLDGQATALLGAALEGGGELYCLPGSPCAWATVSGASLMQFRSYATQDLVHGLASHRRLQGAGASTQPEAIAAPEAARAPAFLTGVRDGFLAPERLTHLIQGISAASRLYKRTPVDNDHRLAGLLIGAEIAAAEGGAQQVTLVASGDAAQLYEAALSACGSKVRLIDEDLAMQRGLLECWLTIDADR</sequence>
<evidence type="ECO:0000313" key="2">
    <source>
        <dbReference type="Proteomes" id="UP001430804"/>
    </source>
</evidence>